<evidence type="ECO:0000313" key="2">
    <source>
        <dbReference type="Proteomes" id="UP000261174"/>
    </source>
</evidence>
<evidence type="ECO:0000313" key="1">
    <source>
        <dbReference type="EMBL" id="RFM36232.1"/>
    </source>
</evidence>
<dbReference type="Proteomes" id="UP000261174">
    <property type="component" value="Unassembled WGS sequence"/>
</dbReference>
<sequence>MENLILSEDDVFSFENTTIYPAGHPDKTAMKERVINSFDPPTENYFSGEDYCVAEVSVEAINYLGAHRVAVKKLNYVLE</sequence>
<organism evidence="1 2">
    <name type="scientific">Chitinophaga silvisoli</name>
    <dbReference type="NCBI Taxonomy" id="2291814"/>
    <lineage>
        <taxon>Bacteria</taxon>
        <taxon>Pseudomonadati</taxon>
        <taxon>Bacteroidota</taxon>
        <taxon>Chitinophagia</taxon>
        <taxon>Chitinophagales</taxon>
        <taxon>Chitinophagaceae</taxon>
        <taxon>Chitinophaga</taxon>
    </lineage>
</organism>
<proteinExistence type="predicted"/>
<keyword evidence="2" id="KW-1185">Reference proteome</keyword>
<protein>
    <submittedName>
        <fullName evidence="1">Uncharacterized protein</fullName>
    </submittedName>
</protein>
<accession>A0A3E1P7U0</accession>
<gene>
    <name evidence="1" type="ORF">DXN04_01615</name>
</gene>
<name>A0A3E1P7U0_9BACT</name>
<dbReference type="RefSeq" id="WP_116851559.1">
    <property type="nucleotide sequence ID" value="NZ_QTJV01000001.1"/>
</dbReference>
<dbReference type="AlphaFoldDB" id="A0A3E1P7U0"/>
<dbReference type="EMBL" id="QTJV01000001">
    <property type="protein sequence ID" value="RFM36232.1"/>
    <property type="molecule type" value="Genomic_DNA"/>
</dbReference>
<reference evidence="1 2" key="1">
    <citation type="submission" date="2018-08" db="EMBL/GenBank/DDBJ databases">
        <title>Chitinophaga sp. K20C18050901, a novel bacterium isolated from forest soil.</title>
        <authorList>
            <person name="Wang C."/>
        </authorList>
    </citation>
    <scope>NUCLEOTIDE SEQUENCE [LARGE SCALE GENOMIC DNA]</scope>
    <source>
        <strain evidence="1 2">K20C18050901</strain>
    </source>
</reference>
<comment type="caution">
    <text evidence="1">The sequence shown here is derived from an EMBL/GenBank/DDBJ whole genome shotgun (WGS) entry which is preliminary data.</text>
</comment>
<dbReference type="OrthoDB" id="1355867at2"/>